<sequence>MENGYPKKSSLRRTSSSIQKRGFVIRNNNYKLSLEATSASVAKLQTEKLSLMRENSSMKLEMSQLRSQQASQQAAITEKLKSEIDRRTLAENEVNELKSKLKVANQKTRTIPHDSTFERQEDVADVRVLKGGEDIPNLTHFRHKMTIATPGAANLPQKRKKASALLGDISSFSVTPFLNRANTDEAPDISSEEPEDSPVFETRALAPRSIKLSNAESHSPTNLRPPGNEAIPPSTKTLTGKLTQNKHDSYRVLNKRKTQPRKTSASQVVDEPSQSTLTEQQRGALKKRRVLGSKREGNVFDSGDDLGNYRNFQGIESRDGHKQGMQTLQFSPLKRQTRPV</sequence>
<evidence type="ECO:0000256" key="2">
    <source>
        <dbReference type="SAM" id="MobiDB-lite"/>
    </source>
</evidence>
<keyword evidence="4" id="KW-1185">Reference proteome</keyword>
<gene>
    <name evidence="3" type="ORF">UREG_05686</name>
</gene>
<dbReference type="GeneID" id="8439324"/>
<feature type="compositionally biased region" description="Polar residues" evidence="2">
    <location>
        <begin position="261"/>
        <end position="281"/>
    </location>
</feature>
<keyword evidence="1" id="KW-0175">Coiled coil</keyword>
<evidence type="ECO:0000313" key="3">
    <source>
        <dbReference type="EMBL" id="EEP80844.1"/>
    </source>
</evidence>
<dbReference type="Proteomes" id="UP000002058">
    <property type="component" value="Unassembled WGS sequence"/>
</dbReference>
<dbReference type="RefSeq" id="XP_002584997.1">
    <property type="nucleotide sequence ID" value="XM_002584951.1"/>
</dbReference>
<dbReference type="EMBL" id="CH476617">
    <property type="protein sequence ID" value="EEP80844.1"/>
    <property type="molecule type" value="Genomic_DNA"/>
</dbReference>
<dbReference type="VEuPathDB" id="FungiDB:UREG_05686"/>
<feature type="coiled-coil region" evidence="1">
    <location>
        <begin position="80"/>
        <end position="107"/>
    </location>
</feature>
<organism evidence="3 4">
    <name type="scientific">Uncinocarpus reesii (strain UAMH 1704)</name>
    <dbReference type="NCBI Taxonomy" id="336963"/>
    <lineage>
        <taxon>Eukaryota</taxon>
        <taxon>Fungi</taxon>
        <taxon>Dikarya</taxon>
        <taxon>Ascomycota</taxon>
        <taxon>Pezizomycotina</taxon>
        <taxon>Eurotiomycetes</taxon>
        <taxon>Eurotiomycetidae</taxon>
        <taxon>Onygenales</taxon>
        <taxon>Onygenaceae</taxon>
        <taxon>Uncinocarpus</taxon>
    </lineage>
</organism>
<proteinExistence type="predicted"/>
<feature type="compositionally biased region" description="Polar residues" evidence="2">
    <location>
        <begin position="211"/>
        <end position="222"/>
    </location>
</feature>
<evidence type="ECO:0000256" key="1">
    <source>
        <dbReference type="SAM" id="Coils"/>
    </source>
</evidence>
<evidence type="ECO:0000313" key="4">
    <source>
        <dbReference type="Proteomes" id="UP000002058"/>
    </source>
</evidence>
<dbReference type="AlphaFoldDB" id="C4JT97"/>
<feature type="compositionally biased region" description="Polar residues" evidence="2">
    <location>
        <begin position="234"/>
        <end position="243"/>
    </location>
</feature>
<dbReference type="KEGG" id="ure:UREG_05686"/>
<dbReference type="eggNOG" id="ENOG502SIQW">
    <property type="taxonomic scope" value="Eukaryota"/>
</dbReference>
<reference evidence="4" key="1">
    <citation type="journal article" date="2009" name="Genome Res.">
        <title>Comparative genomic analyses of the human fungal pathogens Coccidioides and their relatives.</title>
        <authorList>
            <person name="Sharpton T.J."/>
            <person name="Stajich J.E."/>
            <person name="Rounsley S.D."/>
            <person name="Gardner M.J."/>
            <person name="Wortman J.R."/>
            <person name="Jordar V.S."/>
            <person name="Maiti R."/>
            <person name="Kodira C.D."/>
            <person name="Neafsey D.E."/>
            <person name="Zeng Q."/>
            <person name="Hung C.-Y."/>
            <person name="McMahan C."/>
            <person name="Muszewska A."/>
            <person name="Grynberg M."/>
            <person name="Mandel M.A."/>
            <person name="Kellner E.M."/>
            <person name="Barker B.M."/>
            <person name="Galgiani J.N."/>
            <person name="Orbach M.J."/>
            <person name="Kirkland T.N."/>
            <person name="Cole G.T."/>
            <person name="Henn M.R."/>
            <person name="Birren B.W."/>
            <person name="Taylor J.W."/>
        </authorList>
    </citation>
    <scope>NUCLEOTIDE SEQUENCE [LARGE SCALE GENOMIC DNA]</scope>
    <source>
        <strain evidence="4">UAMH 1704</strain>
    </source>
</reference>
<accession>C4JT97</accession>
<protein>
    <submittedName>
        <fullName evidence="3">Uncharacterized protein</fullName>
    </submittedName>
</protein>
<name>C4JT97_UNCRE</name>
<dbReference type="OrthoDB" id="20105at2759"/>
<dbReference type="HOGENOM" id="CLU_816826_0_0_1"/>
<dbReference type="InParanoid" id="C4JT97"/>
<feature type="region of interest" description="Disordered" evidence="2">
    <location>
        <begin position="208"/>
        <end position="340"/>
    </location>
</feature>